<dbReference type="PANTHER" id="PTHR33941:SF11">
    <property type="entry name" value="BACTERIAL MICROCOMPARTMENT SHELL PROTEIN PDUJ"/>
    <property type="match status" value="1"/>
</dbReference>
<name>A0A1I6I9B2_9FIRM</name>
<dbReference type="Proteomes" id="UP000214760">
    <property type="component" value="Unassembled WGS sequence"/>
</dbReference>
<feature type="compositionally biased region" description="Low complexity" evidence="4">
    <location>
        <begin position="114"/>
        <end position="132"/>
    </location>
</feature>
<protein>
    <submittedName>
        <fullName evidence="6">Carboxysome shell and ethanolamine utilization microcompartment protein CcmL/EutN</fullName>
    </submittedName>
</protein>
<feature type="compositionally biased region" description="Basic and acidic residues" evidence="4">
    <location>
        <begin position="194"/>
        <end position="216"/>
    </location>
</feature>
<evidence type="ECO:0000256" key="2">
    <source>
        <dbReference type="ARBA" id="ARBA00024446"/>
    </source>
</evidence>
<dbReference type="InterPro" id="IPR037233">
    <property type="entry name" value="CcmK-like_sf"/>
</dbReference>
<dbReference type="InterPro" id="IPR044872">
    <property type="entry name" value="CcmK/CsoS1_BMC"/>
</dbReference>
<accession>A0A1I6I9B2</accession>
<comment type="subcellular location">
    <subcellularLocation>
        <location evidence="1">Bacterial microcompartment</location>
    </subcellularLocation>
</comment>
<dbReference type="InterPro" id="IPR050575">
    <property type="entry name" value="BMC_shell"/>
</dbReference>
<dbReference type="InterPro" id="IPR000249">
    <property type="entry name" value="BMC_dom"/>
</dbReference>
<dbReference type="PANTHER" id="PTHR33941">
    <property type="entry name" value="PROPANEDIOL UTILIZATION PROTEIN PDUA"/>
    <property type="match status" value="1"/>
</dbReference>
<dbReference type="PROSITE" id="PS51930">
    <property type="entry name" value="BMC_2"/>
    <property type="match status" value="1"/>
</dbReference>
<feature type="region of interest" description="Disordered" evidence="4">
    <location>
        <begin position="87"/>
        <end position="254"/>
    </location>
</feature>
<feature type="domain" description="BMC" evidence="5">
    <location>
        <begin position="4"/>
        <end position="89"/>
    </location>
</feature>
<proteinExistence type="inferred from homology"/>
<evidence type="ECO:0000256" key="3">
    <source>
        <dbReference type="PROSITE-ProRule" id="PRU01278"/>
    </source>
</evidence>
<dbReference type="Pfam" id="PF00936">
    <property type="entry name" value="BMC"/>
    <property type="match status" value="1"/>
</dbReference>
<sequence>MREALGLVETRGISTAIEVADVMAKAANVRLLALENTRGGGYMTVKVIGNVGAVKAAVDAGKASAIRFGNLISASVIARPADSMAEFFCPTDDPGPSSPKEDPIPPASVEANTEIAPEAADAAEQAAETAAPAEDKEKAEAPEEPTEIPAESAEVSKEPAETLVSPVVEEAAAVPTEDPAEPAETPEAAPVTAEEDKPAGEKTESGTEPEKEKETEPAEFGTVKAKTSHDRRSKKGKSAKKSAEGRSGKGGSSS</sequence>
<evidence type="ECO:0000313" key="6">
    <source>
        <dbReference type="EMBL" id="SFR63249.1"/>
    </source>
</evidence>
<reference evidence="6 7" key="1">
    <citation type="submission" date="2016-10" db="EMBL/GenBank/DDBJ databases">
        <authorList>
            <person name="de Groot N.N."/>
        </authorList>
    </citation>
    <scope>NUCLEOTIDE SEQUENCE [LARGE SCALE GENOMIC DNA]</scope>
    <source>
        <strain evidence="6 7">F</strain>
    </source>
</reference>
<feature type="compositionally biased region" description="Basic residues" evidence="4">
    <location>
        <begin position="229"/>
        <end position="240"/>
    </location>
</feature>
<dbReference type="Gene3D" id="3.30.70.1710">
    <property type="match status" value="1"/>
</dbReference>
<evidence type="ECO:0000313" key="7">
    <source>
        <dbReference type="Proteomes" id="UP000214760"/>
    </source>
</evidence>
<dbReference type="SUPFAM" id="SSF143414">
    <property type="entry name" value="CcmK-like"/>
    <property type="match status" value="1"/>
</dbReference>
<evidence type="ECO:0000256" key="1">
    <source>
        <dbReference type="ARBA" id="ARBA00024322"/>
    </source>
</evidence>
<dbReference type="SMART" id="SM00877">
    <property type="entry name" value="BMC"/>
    <property type="match status" value="1"/>
</dbReference>
<feature type="compositionally biased region" description="Low complexity" evidence="4">
    <location>
        <begin position="166"/>
        <end position="192"/>
    </location>
</feature>
<dbReference type="RefSeq" id="WP_051684478.1">
    <property type="nucleotide sequence ID" value="NZ_FOZC01000001.1"/>
</dbReference>
<dbReference type="AlphaFoldDB" id="A0A1I6I9B2"/>
<keyword evidence="2" id="KW-1283">Bacterial microcompartment</keyword>
<evidence type="ECO:0000256" key="4">
    <source>
        <dbReference type="SAM" id="MobiDB-lite"/>
    </source>
</evidence>
<comment type="similarity">
    <text evidence="3">Belongs to the bacterial microcompartments protein family.</text>
</comment>
<dbReference type="GO" id="GO:0031469">
    <property type="term" value="C:bacterial microcompartment"/>
    <property type="evidence" value="ECO:0007669"/>
    <property type="project" value="UniProtKB-SubCell"/>
</dbReference>
<organism evidence="6 7">
    <name type="scientific">[Clostridium] aminophilum</name>
    <dbReference type="NCBI Taxonomy" id="1526"/>
    <lineage>
        <taxon>Bacteria</taxon>
        <taxon>Bacillati</taxon>
        <taxon>Bacillota</taxon>
        <taxon>Clostridia</taxon>
        <taxon>Lachnospirales</taxon>
        <taxon>Lachnospiraceae</taxon>
    </lineage>
</organism>
<gene>
    <name evidence="6" type="ORF">SAMN02910262_00051</name>
</gene>
<dbReference type="EMBL" id="FOZC01000001">
    <property type="protein sequence ID" value="SFR63249.1"/>
    <property type="molecule type" value="Genomic_DNA"/>
</dbReference>
<evidence type="ECO:0000259" key="5">
    <source>
        <dbReference type="PROSITE" id="PS51930"/>
    </source>
</evidence>